<accession>A0AAQ3UA01</accession>
<name>A0AAQ3UA01_PASNO</name>
<dbReference type="InterPro" id="IPR013201">
    <property type="entry name" value="Prot_inhib_I29"/>
</dbReference>
<proteinExistence type="predicted"/>
<evidence type="ECO:0000259" key="1">
    <source>
        <dbReference type="SMART" id="SM00848"/>
    </source>
</evidence>
<evidence type="ECO:0000313" key="3">
    <source>
        <dbReference type="Proteomes" id="UP001341281"/>
    </source>
</evidence>
<sequence>MSLRALSSLLTLRFSQRGPRAQSQAHALRLASRSSSRYLHTLRDLDVGDGAFGALAVGGLAALFLYFKEDESARQATGAVPKREVNLYKDPAIRAKFTDQDGKVDWIQYLDYIVFRKKFPKATDEEILGMMTQMRYHHMTTSKQEDVKVDEPAMKARFEEWIKKYGRIYKSEEEKARRYEIFKVNAIEADRANTSSPRSGPPFAPNNLGDWSKEELSGLYMHQGDFDWESYFDELGRMYDETGTYHYTAKSDWENCSEPVKQCYMKQAAMAAEKAAAAGGRTMGDDGATLNRWRWKQVMQNESDLPATRCRGRAC</sequence>
<gene>
    <name evidence="2" type="ORF">U9M48_032780</name>
</gene>
<reference evidence="2 3" key="1">
    <citation type="submission" date="2024-02" db="EMBL/GenBank/DDBJ databases">
        <title>High-quality chromosome-scale genome assembly of Pensacola bahiagrass (Paspalum notatum Flugge var. saurae).</title>
        <authorList>
            <person name="Vega J.M."/>
            <person name="Podio M."/>
            <person name="Orjuela J."/>
            <person name="Siena L.A."/>
            <person name="Pessino S.C."/>
            <person name="Combes M.C."/>
            <person name="Mariac C."/>
            <person name="Albertini E."/>
            <person name="Pupilli F."/>
            <person name="Ortiz J.P.A."/>
            <person name="Leblanc O."/>
        </authorList>
    </citation>
    <scope>NUCLEOTIDE SEQUENCE [LARGE SCALE GENOMIC DNA]</scope>
    <source>
        <strain evidence="2">R1</strain>
        <tissue evidence="2">Leaf</tissue>
    </source>
</reference>
<dbReference type="AlphaFoldDB" id="A0AAQ3UA01"/>
<organism evidence="2 3">
    <name type="scientific">Paspalum notatum var. saurae</name>
    <dbReference type="NCBI Taxonomy" id="547442"/>
    <lineage>
        <taxon>Eukaryota</taxon>
        <taxon>Viridiplantae</taxon>
        <taxon>Streptophyta</taxon>
        <taxon>Embryophyta</taxon>
        <taxon>Tracheophyta</taxon>
        <taxon>Spermatophyta</taxon>
        <taxon>Magnoliopsida</taxon>
        <taxon>Liliopsida</taxon>
        <taxon>Poales</taxon>
        <taxon>Poaceae</taxon>
        <taxon>PACMAD clade</taxon>
        <taxon>Panicoideae</taxon>
        <taxon>Andropogonodae</taxon>
        <taxon>Paspaleae</taxon>
        <taxon>Paspalinae</taxon>
        <taxon>Paspalum</taxon>
    </lineage>
</organism>
<dbReference type="Pfam" id="PF08246">
    <property type="entry name" value="Inhibitor_I29"/>
    <property type="match status" value="1"/>
</dbReference>
<dbReference type="Proteomes" id="UP001341281">
    <property type="component" value="Chromosome 07"/>
</dbReference>
<dbReference type="SMART" id="SM00848">
    <property type="entry name" value="Inhibitor_I29"/>
    <property type="match status" value="1"/>
</dbReference>
<dbReference type="SUPFAM" id="SSF54001">
    <property type="entry name" value="Cysteine proteinases"/>
    <property type="match status" value="1"/>
</dbReference>
<dbReference type="EMBL" id="CP144751">
    <property type="protein sequence ID" value="WVZ85922.1"/>
    <property type="molecule type" value="Genomic_DNA"/>
</dbReference>
<protein>
    <recommendedName>
        <fullName evidence="1">Cathepsin propeptide inhibitor domain-containing protein</fullName>
    </recommendedName>
</protein>
<dbReference type="Gene3D" id="1.10.287.2250">
    <property type="match status" value="1"/>
</dbReference>
<evidence type="ECO:0000313" key="2">
    <source>
        <dbReference type="EMBL" id="WVZ85922.1"/>
    </source>
</evidence>
<feature type="domain" description="Cathepsin propeptide inhibitor" evidence="1">
    <location>
        <begin position="158"/>
        <end position="216"/>
    </location>
</feature>
<dbReference type="InterPro" id="IPR038765">
    <property type="entry name" value="Papain-like_cys_pep_sf"/>
</dbReference>
<keyword evidence="3" id="KW-1185">Reference proteome</keyword>